<dbReference type="Proteomes" id="UP000017559">
    <property type="component" value="Unassembled WGS sequence"/>
</dbReference>
<comment type="caution">
    <text evidence="2">The sequence shown here is derived from an EMBL/GenBank/DDBJ whole genome shotgun (WGS) entry which is preliminary data.</text>
</comment>
<dbReference type="AlphaFoldDB" id="V2XBU9"/>
<dbReference type="EMBL" id="AWSO01000460">
    <property type="protein sequence ID" value="ESK90291.1"/>
    <property type="molecule type" value="Genomic_DNA"/>
</dbReference>
<feature type="region of interest" description="Disordered" evidence="1">
    <location>
        <begin position="139"/>
        <end position="163"/>
    </location>
</feature>
<accession>V2XBU9</accession>
<protein>
    <submittedName>
        <fullName evidence="2">Uncharacterized protein</fullName>
    </submittedName>
</protein>
<gene>
    <name evidence="2" type="ORF">Moror_7648</name>
</gene>
<evidence type="ECO:0000256" key="1">
    <source>
        <dbReference type="SAM" id="MobiDB-lite"/>
    </source>
</evidence>
<evidence type="ECO:0000313" key="2">
    <source>
        <dbReference type="EMBL" id="ESK90291.1"/>
    </source>
</evidence>
<feature type="compositionally biased region" description="Polar residues" evidence="1">
    <location>
        <begin position="1"/>
        <end position="15"/>
    </location>
</feature>
<feature type="compositionally biased region" description="Pro residues" evidence="1">
    <location>
        <begin position="149"/>
        <end position="161"/>
    </location>
</feature>
<dbReference type="KEGG" id="mrr:Moror_7648"/>
<name>V2XBU9_MONRO</name>
<feature type="compositionally biased region" description="Polar residues" evidence="1">
    <location>
        <begin position="24"/>
        <end position="36"/>
    </location>
</feature>
<dbReference type="HOGENOM" id="CLU_072370_1_0_1"/>
<evidence type="ECO:0000313" key="3">
    <source>
        <dbReference type="Proteomes" id="UP000017559"/>
    </source>
</evidence>
<reference evidence="2 3" key="1">
    <citation type="journal article" date="2014" name="BMC Genomics">
        <title>Genome and secretome analysis of the hemibiotrophic fungal pathogen, Moniliophthora roreri, which causes frosty pod rot disease of cacao: mechanisms of the biotrophic and necrotrophic phases.</title>
        <authorList>
            <person name="Meinhardt L.W."/>
            <person name="Costa G.G.L."/>
            <person name="Thomazella D.P.T."/>
            <person name="Teixeira P.J.P.L."/>
            <person name="Carazzolle M.F."/>
            <person name="Schuster S.C."/>
            <person name="Carlson J.E."/>
            <person name="Guiltinan M.J."/>
            <person name="Mieczkowski P."/>
            <person name="Farmer A."/>
            <person name="Ramaraj T."/>
            <person name="Crozier J."/>
            <person name="Davis R.E."/>
            <person name="Shao J."/>
            <person name="Melnick R.L."/>
            <person name="Pereira G.A.G."/>
            <person name="Bailey B.A."/>
        </authorList>
    </citation>
    <scope>NUCLEOTIDE SEQUENCE [LARGE SCALE GENOMIC DNA]</scope>
    <source>
        <strain evidence="2 3">MCA 2997</strain>
    </source>
</reference>
<proteinExistence type="predicted"/>
<feature type="region of interest" description="Disordered" evidence="1">
    <location>
        <begin position="1"/>
        <end position="39"/>
    </location>
</feature>
<sequence length="341" mass="38170">MLTSPPMNWPSLPSSKDTDVNFEVQYTSPEDSTSLSEDNDYVTSPLVLRTQAWMTLTPVQEETMPPVPTETSPFSTPQLLMLLNPENELLRVTPPSLTQLAKHNYSPTPALQVLCPLCPEIPSEEPMPLRTPIPLHTISSSKPDSPRFLDPPTPTTSPPPTYHMTCVQVDPIVSVWDVEDDKMDNRASLQEPRSRPLTLCIRGQTEGVFEALNALCADWWTTVPPNAQITTAQYAEVLHLDISLETVTTRQGLEELRNESISLTICLLLRIQEMILSGTMNSTETESHEEHRNRPPLVDGFTVDIGEVEDPRTFFFVGQEPEFHGEWMIGQSSFSSMDARA</sequence>
<organism evidence="2 3">
    <name type="scientific">Moniliophthora roreri (strain MCA 2997)</name>
    <name type="common">Cocoa frosty pod rot fungus</name>
    <name type="synonym">Crinipellis roreri</name>
    <dbReference type="NCBI Taxonomy" id="1381753"/>
    <lineage>
        <taxon>Eukaryota</taxon>
        <taxon>Fungi</taxon>
        <taxon>Dikarya</taxon>
        <taxon>Basidiomycota</taxon>
        <taxon>Agaricomycotina</taxon>
        <taxon>Agaricomycetes</taxon>
        <taxon>Agaricomycetidae</taxon>
        <taxon>Agaricales</taxon>
        <taxon>Marasmiineae</taxon>
        <taxon>Marasmiaceae</taxon>
        <taxon>Moniliophthora</taxon>
    </lineage>
</organism>
<keyword evidence="3" id="KW-1185">Reference proteome</keyword>